<dbReference type="InterPro" id="IPR052337">
    <property type="entry name" value="SAT4-like"/>
</dbReference>
<feature type="transmembrane region" description="Helical" evidence="6">
    <location>
        <begin position="165"/>
        <end position="191"/>
    </location>
</feature>
<keyword evidence="4 6" id="KW-0472">Membrane</keyword>
<evidence type="ECO:0000256" key="3">
    <source>
        <dbReference type="ARBA" id="ARBA00022989"/>
    </source>
</evidence>
<feature type="transmembrane region" description="Helical" evidence="6">
    <location>
        <begin position="43"/>
        <end position="63"/>
    </location>
</feature>
<dbReference type="InterPro" id="IPR049326">
    <property type="entry name" value="Rhodopsin_dom_fungi"/>
</dbReference>
<feature type="domain" description="Rhodopsin" evidence="7">
    <location>
        <begin position="27"/>
        <end position="265"/>
    </location>
</feature>
<dbReference type="RefSeq" id="XP_026619659.1">
    <property type="nucleotide sequence ID" value="XM_026769973.1"/>
</dbReference>
<dbReference type="EMBL" id="KZ852128">
    <property type="protein sequence ID" value="RDH26637.1"/>
    <property type="molecule type" value="Genomic_DNA"/>
</dbReference>
<keyword evidence="3 6" id="KW-1133">Transmembrane helix</keyword>
<proteinExistence type="inferred from homology"/>
<evidence type="ECO:0000256" key="5">
    <source>
        <dbReference type="ARBA" id="ARBA00038359"/>
    </source>
</evidence>
<dbReference type="GO" id="GO:0016020">
    <property type="term" value="C:membrane"/>
    <property type="evidence" value="ECO:0007669"/>
    <property type="project" value="UniProtKB-SubCell"/>
</dbReference>
<dbReference type="Pfam" id="PF20684">
    <property type="entry name" value="Fung_rhodopsin"/>
    <property type="match status" value="1"/>
</dbReference>
<feature type="transmembrane region" description="Helical" evidence="6">
    <location>
        <begin position="203"/>
        <end position="225"/>
    </location>
</feature>
<comment type="subcellular location">
    <subcellularLocation>
        <location evidence="1">Membrane</location>
        <topology evidence="1">Multi-pass membrane protein</topology>
    </subcellularLocation>
</comment>
<organism evidence="8 9">
    <name type="scientific">Aspergillus welwitschiae</name>
    <dbReference type="NCBI Taxonomy" id="1341132"/>
    <lineage>
        <taxon>Eukaryota</taxon>
        <taxon>Fungi</taxon>
        <taxon>Dikarya</taxon>
        <taxon>Ascomycota</taxon>
        <taxon>Pezizomycotina</taxon>
        <taxon>Eurotiomycetes</taxon>
        <taxon>Eurotiomycetidae</taxon>
        <taxon>Eurotiales</taxon>
        <taxon>Aspergillaceae</taxon>
        <taxon>Aspergillus</taxon>
        <taxon>Aspergillus subgen. Circumdati</taxon>
    </lineage>
</organism>
<dbReference type="STRING" id="1341132.A0A3F3PIE5"/>
<name>A0A3F3PIE5_9EURO</name>
<evidence type="ECO:0000256" key="6">
    <source>
        <dbReference type="SAM" id="Phobius"/>
    </source>
</evidence>
<feature type="transmembrane region" description="Helical" evidence="6">
    <location>
        <begin position="237"/>
        <end position="257"/>
    </location>
</feature>
<keyword evidence="2 6" id="KW-0812">Transmembrane</keyword>
<keyword evidence="9" id="KW-1185">Reference proteome</keyword>
<evidence type="ECO:0000313" key="9">
    <source>
        <dbReference type="Proteomes" id="UP000253729"/>
    </source>
</evidence>
<protein>
    <recommendedName>
        <fullName evidence="7">Rhodopsin domain-containing protein</fullName>
    </recommendedName>
</protein>
<evidence type="ECO:0000259" key="7">
    <source>
        <dbReference type="Pfam" id="PF20684"/>
    </source>
</evidence>
<dbReference type="AlphaFoldDB" id="A0A3F3PIE5"/>
<dbReference type="GeneID" id="38138329"/>
<evidence type="ECO:0000256" key="1">
    <source>
        <dbReference type="ARBA" id="ARBA00004141"/>
    </source>
</evidence>
<evidence type="ECO:0000256" key="2">
    <source>
        <dbReference type="ARBA" id="ARBA00022692"/>
    </source>
</evidence>
<feature type="transmembrane region" description="Helical" evidence="6">
    <location>
        <begin position="6"/>
        <end position="31"/>
    </location>
</feature>
<evidence type="ECO:0000256" key="4">
    <source>
        <dbReference type="ARBA" id="ARBA00023136"/>
    </source>
</evidence>
<dbReference type="Proteomes" id="UP000253729">
    <property type="component" value="Unassembled WGS sequence"/>
</dbReference>
<dbReference type="PANTHER" id="PTHR33048">
    <property type="entry name" value="PTH11-LIKE INTEGRAL MEMBRANE PROTEIN (AFU_ORTHOLOGUE AFUA_5G11245)"/>
    <property type="match status" value="1"/>
</dbReference>
<accession>A0A3F3PIE5</accession>
<dbReference type="PANTHER" id="PTHR33048:SF124">
    <property type="entry name" value="INTEGRAL MEMBRANE PROTEIN"/>
    <property type="match status" value="1"/>
</dbReference>
<feature type="transmembrane region" description="Helical" evidence="6">
    <location>
        <begin position="122"/>
        <end position="145"/>
    </location>
</feature>
<reference evidence="8 9" key="1">
    <citation type="submission" date="2018-07" db="EMBL/GenBank/DDBJ databases">
        <title>The genomes of Aspergillus section Nigri reveals drivers in fungal speciation.</title>
        <authorList>
            <consortium name="DOE Joint Genome Institute"/>
            <person name="Vesth T.C."/>
            <person name="Nybo J."/>
            <person name="Theobald S."/>
            <person name="Brandl J."/>
            <person name="Frisvad J.C."/>
            <person name="Nielsen K.F."/>
            <person name="Lyhne E.K."/>
            <person name="Kogle M.E."/>
            <person name="Kuo A."/>
            <person name="Riley R."/>
            <person name="Clum A."/>
            <person name="Nolan M."/>
            <person name="Lipzen A."/>
            <person name="Salamov A."/>
            <person name="Henrissat B."/>
            <person name="Wiebenga A."/>
            <person name="De vries R.P."/>
            <person name="Grigoriev I.V."/>
            <person name="Mortensen U.H."/>
            <person name="Andersen M.R."/>
            <person name="Baker S.E."/>
        </authorList>
    </citation>
    <scope>NUCLEOTIDE SEQUENCE [LARGE SCALE GENOMIC DNA]</scope>
    <source>
        <strain evidence="8 9">CBS 139.54b</strain>
    </source>
</reference>
<sequence length="324" mass="35881">MPEGNLFVPIQAVLTIGMITSLTCLIVRLLVRRRLGNRLYPEDVCLILSWIVCISTQVSILYASHHAGLGTHVQELSTEKVNLYEKLFLAAACLFIMGLYLARTAHLIFLNRILNGKRYMRYAWYVTTAFITAGSAVVILLFIFACRPVVSSWDVSVPGECISRPAIFIAVAVLNICSDILLVLLPLPLIYTIPVPGSEKVKFIILSVMVCMTFIASAIRLHITIPLLDSDDLTYDIAPLALLVGIEANLIIIAACLPAVRQCFRLAVAARTVSTGGWLEPRIDCANAESFYQINVIICVVWHVKLVLSKDRTPTTLKSFFMVI</sequence>
<feature type="transmembrane region" description="Helical" evidence="6">
    <location>
        <begin position="83"/>
        <end position="102"/>
    </location>
</feature>
<gene>
    <name evidence="8" type="ORF">BDQ94DRAFT_164307</name>
</gene>
<evidence type="ECO:0000313" key="8">
    <source>
        <dbReference type="EMBL" id="RDH26637.1"/>
    </source>
</evidence>
<comment type="similarity">
    <text evidence="5">Belongs to the SAT4 family.</text>
</comment>